<dbReference type="GO" id="GO:0005886">
    <property type="term" value="C:plasma membrane"/>
    <property type="evidence" value="ECO:0007669"/>
    <property type="project" value="UniProtKB-SubCell"/>
</dbReference>
<proteinExistence type="inferred from homology"/>
<evidence type="ECO:0000256" key="6">
    <source>
        <dbReference type="ARBA" id="ARBA00022729"/>
    </source>
</evidence>
<comment type="caution">
    <text evidence="12">The sequence shown here is derived from an EMBL/GenBank/DDBJ whole genome shotgun (WGS) entry which is preliminary data.</text>
</comment>
<dbReference type="OrthoDB" id="676979at2759"/>
<keyword evidence="6" id="KW-0732">Signal</keyword>
<dbReference type="SUPFAM" id="SSF52058">
    <property type="entry name" value="L domain-like"/>
    <property type="match status" value="2"/>
</dbReference>
<dbReference type="Gene3D" id="3.80.10.10">
    <property type="entry name" value="Ribonuclease Inhibitor"/>
    <property type="match status" value="2"/>
</dbReference>
<keyword evidence="11" id="KW-0325">Glycoprotein</keyword>
<dbReference type="InterPro" id="IPR003591">
    <property type="entry name" value="Leu-rich_rpt_typical-subtyp"/>
</dbReference>
<evidence type="ECO:0000256" key="11">
    <source>
        <dbReference type="ARBA" id="ARBA00023180"/>
    </source>
</evidence>
<dbReference type="PANTHER" id="PTHR48060">
    <property type="entry name" value="DNA DAMAGE-REPAIR/TOLERATION PROTEIN DRT100"/>
    <property type="match status" value="1"/>
</dbReference>
<keyword evidence="3" id="KW-1003">Cell membrane</keyword>
<dbReference type="AlphaFoldDB" id="A0A8K0GQB9"/>
<dbReference type="Pfam" id="PF13855">
    <property type="entry name" value="LRR_8"/>
    <property type="match status" value="1"/>
</dbReference>
<dbReference type="PANTHER" id="PTHR48060:SF21">
    <property type="entry name" value="L DOMAIN-LIKE PROTEIN"/>
    <property type="match status" value="1"/>
</dbReference>
<evidence type="ECO:0000256" key="4">
    <source>
        <dbReference type="ARBA" id="ARBA00022614"/>
    </source>
</evidence>
<name>A0A8K0GQB9_9ROSA</name>
<dbReference type="SMART" id="SM00369">
    <property type="entry name" value="LRR_TYP"/>
    <property type="match status" value="4"/>
</dbReference>
<comment type="similarity">
    <text evidence="2">Belongs to the RLP family.</text>
</comment>
<accession>A0A8K0GQB9</accession>
<evidence type="ECO:0000256" key="2">
    <source>
        <dbReference type="ARBA" id="ARBA00009592"/>
    </source>
</evidence>
<evidence type="ECO:0000256" key="3">
    <source>
        <dbReference type="ARBA" id="ARBA00022475"/>
    </source>
</evidence>
<evidence type="ECO:0000256" key="5">
    <source>
        <dbReference type="ARBA" id="ARBA00022692"/>
    </source>
</evidence>
<keyword evidence="7" id="KW-0677">Repeat</keyword>
<evidence type="ECO:0000256" key="1">
    <source>
        <dbReference type="ARBA" id="ARBA00004236"/>
    </source>
</evidence>
<organism evidence="12 13">
    <name type="scientific">Rhamnella rubrinervis</name>
    <dbReference type="NCBI Taxonomy" id="2594499"/>
    <lineage>
        <taxon>Eukaryota</taxon>
        <taxon>Viridiplantae</taxon>
        <taxon>Streptophyta</taxon>
        <taxon>Embryophyta</taxon>
        <taxon>Tracheophyta</taxon>
        <taxon>Spermatophyta</taxon>
        <taxon>Magnoliopsida</taxon>
        <taxon>eudicotyledons</taxon>
        <taxon>Gunneridae</taxon>
        <taxon>Pentapetalae</taxon>
        <taxon>rosids</taxon>
        <taxon>fabids</taxon>
        <taxon>Rosales</taxon>
        <taxon>Rhamnaceae</taxon>
        <taxon>rhamnoid group</taxon>
        <taxon>Rhamneae</taxon>
        <taxon>Rhamnella</taxon>
    </lineage>
</organism>
<dbReference type="FunFam" id="3.80.10.10:FF:000041">
    <property type="entry name" value="LRR receptor-like serine/threonine-protein kinase ERECTA"/>
    <property type="match status" value="1"/>
</dbReference>
<dbReference type="InterPro" id="IPR053211">
    <property type="entry name" value="DNA_repair-toleration"/>
</dbReference>
<reference evidence="12" key="1">
    <citation type="submission" date="2020-03" db="EMBL/GenBank/DDBJ databases">
        <title>A high-quality chromosome-level genome assembly of a woody plant with both climbing and erect habits, Rhamnella rubrinervis.</title>
        <authorList>
            <person name="Lu Z."/>
            <person name="Yang Y."/>
            <person name="Zhu X."/>
            <person name="Sun Y."/>
        </authorList>
    </citation>
    <scope>NUCLEOTIDE SEQUENCE</scope>
    <source>
        <strain evidence="12">BYM</strain>
        <tissue evidence="12">Leaf</tissue>
    </source>
</reference>
<comment type="subcellular location">
    <subcellularLocation>
        <location evidence="1">Cell membrane</location>
    </subcellularLocation>
</comment>
<dbReference type="Pfam" id="PF00560">
    <property type="entry name" value="LRR_1"/>
    <property type="match status" value="6"/>
</dbReference>
<dbReference type="InterPro" id="IPR032675">
    <property type="entry name" value="LRR_dom_sf"/>
</dbReference>
<dbReference type="Proteomes" id="UP000796880">
    <property type="component" value="Unassembled WGS sequence"/>
</dbReference>
<evidence type="ECO:0000256" key="8">
    <source>
        <dbReference type="ARBA" id="ARBA00022989"/>
    </source>
</evidence>
<evidence type="ECO:0000256" key="10">
    <source>
        <dbReference type="ARBA" id="ARBA00023170"/>
    </source>
</evidence>
<keyword evidence="8" id="KW-1133">Transmembrane helix</keyword>
<keyword evidence="9" id="KW-0472">Membrane</keyword>
<dbReference type="InterPro" id="IPR001611">
    <property type="entry name" value="Leu-rich_rpt"/>
</dbReference>
<dbReference type="EMBL" id="VOIH02000010">
    <property type="protein sequence ID" value="KAF3434574.1"/>
    <property type="molecule type" value="Genomic_DNA"/>
</dbReference>
<keyword evidence="4" id="KW-0433">Leucine-rich repeat</keyword>
<keyword evidence="10" id="KW-0675">Receptor</keyword>
<evidence type="ECO:0000256" key="7">
    <source>
        <dbReference type="ARBA" id="ARBA00022737"/>
    </source>
</evidence>
<gene>
    <name evidence="12" type="ORF">FNV43_RR21659</name>
</gene>
<evidence type="ECO:0000256" key="9">
    <source>
        <dbReference type="ARBA" id="ARBA00023136"/>
    </source>
</evidence>
<dbReference type="FunFam" id="3.80.10.10:FF:000213">
    <property type="entry name" value="Tyrosine-sulfated glycopeptide receptor 1"/>
    <property type="match status" value="1"/>
</dbReference>
<sequence>MSSNCCKWTGITCKSSSSSSGLENPNGGQTGRVVKLELGKKRLTGDFSESLGTLCQLTTLNLSHNLQGMLPLSLFHFAKFRGGLSKGIFRLQKLTLLELQENKFSGQLSKRIGKLTNLVNLDISSNGFTGIIPDVFHNCSKLQYFVAHSNSFTGSIPISLSNSPTLTLLNMRNNSLKGLVDLNCSAMSSLTSLNLGSNRFSGPIPDNLPSCKNLNNINLSWNNLGNQVPESFKNFHSLSYLSLSNSSINNLSSALRILQNCQSLTTLVLSVNFKNEELPADSALHFQKLKVFILAYCRLRGSIPKWLSHSNNLQLLDLSWNCLSRKIPMSVGNFAFLLYLDLSNNSLSGETPKSITGLRSLIDRNVSLAKKLPQYFPFFRKSNLYPSAFQYNELLGFRPTLDLSFNNLSRPIWQEFGNLRELHVLDLKVNKISGTIPSNLSGMNRDPSGGQFSTFPNSSFQGTNLCSDYASPCASNDQLHRERPLKPIA</sequence>
<evidence type="ECO:0000313" key="12">
    <source>
        <dbReference type="EMBL" id="KAF3434574.1"/>
    </source>
</evidence>
<keyword evidence="5" id="KW-0812">Transmembrane</keyword>
<evidence type="ECO:0000313" key="13">
    <source>
        <dbReference type="Proteomes" id="UP000796880"/>
    </source>
</evidence>
<keyword evidence="13" id="KW-1185">Reference proteome</keyword>
<protein>
    <submittedName>
        <fullName evidence="12">Uncharacterized protein</fullName>
    </submittedName>
</protein>